<sequence>MRLNTDVAPTENLLYLPWASEKSNFGRVLRWTAPREVISRSGAKSIQANGWDIDILQEAIDTCDDAGGDITKCAALALYEDSFTEGCILEPSIDEKVNGWLDALPGCNPVQAGPEDAKATKDCSAPTEIGEP</sequence>
<evidence type="ECO:0000256" key="1">
    <source>
        <dbReference type="SAM" id="MobiDB-lite"/>
    </source>
</evidence>
<evidence type="ECO:0000313" key="3">
    <source>
        <dbReference type="Proteomes" id="UP001610432"/>
    </source>
</evidence>
<feature type="region of interest" description="Disordered" evidence="1">
    <location>
        <begin position="112"/>
        <end position="132"/>
    </location>
</feature>
<proteinExistence type="predicted"/>
<keyword evidence="3" id="KW-1185">Reference proteome</keyword>
<reference evidence="2 3" key="1">
    <citation type="submission" date="2024-07" db="EMBL/GenBank/DDBJ databases">
        <title>Section-level genome sequencing and comparative genomics of Aspergillus sections Usti and Cavernicolus.</title>
        <authorList>
            <consortium name="Lawrence Berkeley National Laboratory"/>
            <person name="Nybo J.L."/>
            <person name="Vesth T.C."/>
            <person name="Theobald S."/>
            <person name="Frisvad J.C."/>
            <person name="Larsen T.O."/>
            <person name="Kjaerboelling I."/>
            <person name="Rothschild-Mancinelli K."/>
            <person name="Lyhne E.K."/>
            <person name="Kogle M.E."/>
            <person name="Barry K."/>
            <person name="Clum A."/>
            <person name="Na H."/>
            <person name="Ledsgaard L."/>
            <person name="Lin J."/>
            <person name="Lipzen A."/>
            <person name="Kuo A."/>
            <person name="Riley R."/>
            <person name="Mondo S."/>
            <person name="Labutti K."/>
            <person name="Haridas S."/>
            <person name="Pangalinan J."/>
            <person name="Salamov A.A."/>
            <person name="Simmons B.A."/>
            <person name="Magnuson J.K."/>
            <person name="Chen J."/>
            <person name="Drula E."/>
            <person name="Henrissat B."/>
            <person name="Wiebenga A."/>
            <person name="Lubbers R.J."/>
            <person name="Gomes A.C."/>
            <person name="Macurrencykelacurrency M.R."/>
            <person name="Stajich J."/>
            <person name="Grigoriev I.V."/>
            <person name="Mortensen U.H."/>
            <person name="De Vries R.P."/>
            <person name="Baker S.E."/>
            <person name="Andersen M.R."/>
        </authorList>
    </citation>
    <scope>NUCLEOTIDE SEQUENCE [LARGE SCALE GENOMIC DNA]</scope>
    <source>
        <strain evidence="2 3">CBS 449.75</strain>
    </source>
</reference>
<protein>
    <submittedName>
        <fullName evidence="2">Uncharacterized protein</fullName>
    </submittedName>
</protein>
<accession>A0ABR4M4T9</accession>
<dbReference type="PANTHER" id="PTHR43662:SF3">
    <property type="entry name" value="DOMAIN PROTEIN, PUTATIVE (AFU_ORTHOLOGUE AFUA_6G11970)-RELATED"/>
    <property type="match status" value="1"/>
</dbReference>
<comment type="caution">
    <text evidence="2">The sequence shown here is derived from an EMBL/GenBank/DDBJ whole genome shotgun (WGS) entry which is preliminary data.</text>
</comment>
<dbReference type="RefSeq" id="XP_070890588.1">
    <property type="nucleotide sequence ID" value="XM_071032089.1"/>
</dbReference>
<dbReference type="PANTHER" id="PTHR43662">
    <property type="match status" value="1"/>
</dbReference>
<evidence type="ECO:0000313" key="2">
    <source>
        <dbReference type="EMBL" id="KAL2871609.1"/>
    </source>
</evidence>
<dbReference type="GeneID" id="98147161"/>
<dbReference type="Proteomes" id="UP001610432">
    <property type="component" value="Unassembled WGS sequence"/>
</dbReference>
<organism evidence="2 3">
    <name type="scientific">Aspergillus lucknowensis</name>
    <dbReference type="NCBI Taxonomy" id="176173"/>
    <lineage>
        <taxon>Eukaryota</taxon>
        <taxon>Fungi</taxon>
        <taxon>Dikarya</taxon>
        <taxon>Ascomycota</taxon>
        <taxon>Pezizomycotina</taxon>
        <taxon>Eurotiomycetes</taxon>
        <taxon>Eurotiomycetidae</taxon>
        <taxon>Eurotiales</taxon>
        <taxon>Aspergillaceae</taxon>
        <taxon>Aspergillus</taxon>
        <taxon>Aspergillus subgen. Nidulantes</taxon>
    </lineage>
</organism>
<name>A0ABR4M4T9_9EURO</name>
<gene>
    <name evidence="2" type="ORF">BJX67DRAFT_377362</name>
</gene>
<dbReference type="EMBL" id="JBFXLQ010000003">
    <property type="protein sequence ID" value="KAL2871609.1"/>
    <property type="molecule type" value="Genomic_DNA"/>
</dbReference>